<feature type="compositionally biased region" description="Basic and acidic residues" evidence="2">
    <location>
        <begin position="155"/>
        <end position="167"/>
    </location>
</feature>
<evidence type="ECO:0000313" key="4">
    <source>
        <dbReference type="Proteomes" id="UP000054561"/>
    </source>
</evidence>
<feature type="region of interest" description="Disordered" evidence="2">
    <location>
        <begin position="144"/>
        <end position="403"/>
    </location>
</feature>
<feature type="compositionally biased region" description="Acidic residues" evidence="2">
    <location>
        <begin position="52"/>
        <end position="70"/>
    </location>
</feature>
<feature type="region of interest" description="Disordered" evidence="2">
    <location>
        <begin position="487"/>
        <end position="513"/>
    </location>
</feature>
<feature type="region of interest" description="Disordered" evidence="2">
    <location>
        <begin position="1"/>
        <end position="70"/>
    </location>
</feature>
<evidence type="ECO:0000313" key="3">
    <source>
        <dbReference type="EMBL" id="KJP88027.1"/>
    </source>
</evidence>
<dbReference type="AlphaFoldDB" id="A0A0D9QMK3"/>
<dbReference type="OMA" id="KYMTYEI"/>
<accession>A0A0D9QMK3</accession>
<sequence length="895" mass="102851">MNEFTMDKESRAQKKKKKKDEGQGSAGSDECGGPHSASSYEENDLGLNSDPPDNDASDSQDEMSDLDNLPEYERELILAKRHEEHMIKEHRRILLKKVKPKLEAEGRDQDDDANYVLQGGKLVATPVGSKAALGKGKKKVALPAMDKGDVSGGRSTKEGVRGGEKQNKHILKMGRGGTTVEKNLHKSDSHDEMRKGKDSSLSQMQEREQVTKRGEREKFGYQTGRGKGGTKGDDAKGRRLSKVYSETEESSPSDDSLRRKKSAKKEMKKKEILHTQEEEQEGGVSKLFDVTSSDERNELYSNDKGEKREDWNRRKKVLKKGSHLYESKQPPRHKLSDYDDGGGEGYDSRDSRDSRPRENKKKKKKKNNKRADRSPSRSVTKDHQQGKRLFDDSKDGSDYYAGGKGEQFAKETLTPERLIQLYREEKKIKMEIYKYMTYEIITYFQLKKTLLLDMSEHINFAYHVIGHLVKVNDVNLLVRLSSGEKIKNDPLGNNPRGGTAGSGKNAPPEERRKVKDMNVANEEGATTIAEEHTNQNVKKNIFFITNVVQSENYFCIDRHTNVKFEIAHLENVEDVNFFTRMRNQMIKNKKLHINELTSHDNSFAPPLIPHAGSSTYLSDLNNISEQKFSVDEYNCIKLFSNDLQMLKNFHQFLREKIEDLKNFRYTERQIEELIEMKKKQSFHEIFRNKKSLESVPISRITVQREICCIQREIDRLHFVKKKTNPRDLHALAQLGQQIDALTRKKDILKGQLQKARATVAPNKTLEGAHHERDKNVAKEKTLKSYRTAPLMEELPHKFLGVEERRGISQLANYIHEEKKSFINFVTRKFLDLPLDAHNRIVNHFLLGCLQRDQAYLDKPPLDSSEEESGEDYHLFGVNIANRVTPFEELKQKNFN</sequence>
<evidence type="ECO:0000256" key="2">
    <source>
        <dbReference type="SAM" id="MobiDB-lite"/>
    </source>
</evidence>
<feature type="compositionally biased region" description="Basic and acidic residues" evidence="2">
    <location>
        <begin position="346"/>
        <end position="357"/>
    </location>
</feature>
<reference evidence="3 4" key="1">
    <citation type="submission" date="2014-03" db="EMBL/GenBank/DDBJ databases">
        <title>The Genome Sequence of Plasmodium fragile nilgiri.</title>
        <authorList>
            <consortium name="The Broad Institute Genomics Platform"/>
            <consortium name="The Broad Institute Genome Sequencing Center for Infectious Disease"/>
            <person name="Neafsey D."/>
            <person name="Duraisingh M."/>
            <person name="Young S.K."/>
            <person name="Zeng Q."/>
            <person name="Gargeya S."/>
            <person name="Abouelleil A."/>
            <person name="Alvarado L."/>
            <person name="Chapman S.B."/>
            <person name="Gainer-Dewar J."/>
            <person name="Goldberg J."/>
            <person name="Griggs A."/>
            <person name="Gujja S."/>
            <person name="Hansen M."/>
            <person name="Howarth C."/>
            <person name="Imamovic A."/>
            <person name="Larimer J."/>
            <person name="Pearson M."/>
            <person name="Poon T.W."/>
            <person name="Priest M."/>
            <person name="Roberts A."/>
            <person name="Saif S."/>
            <person name="Shea T."/>
            <person name="Sykes S."/>
            <person name="Wortman J."/>
            <person name="Nusbaum C."/>
            <person name="Birren B."/>
        </authorList>
    </citation>
    <scope>NUCLEOTIDE SEQUENCE [LARGE SCALE GENOMIC DNA]</scope>
    <source>
        <strain evidence="4">nilgiri</strain>
    </source>
</reference>
<proteinExistence type="predicted"/>
<evidence type="ECO:0000256" key="1">
    <source>
        <dbReference type="SAM" id="Coils"/>
    </source>
</evidence>
<dbReference type="RefSeq" id="XP_012335356.1">
    <property type="nucleotide sequence ID" value="XM_012479933.1"/>
</dbReference>
<dbReference type="GeneID" id="24267616"/>
<feature type="compositionally biased region" description="Basic and acidic residues" evidence="2">
    <location>
        <begin position="1"/>
        <end position="12"/>
    </location>
</feature>
<feature type="compositionally biased region" description="Basic and acidic residues" evidence="2">
    <location>
        <begin position="182"/>
        <end position="198"/>
    </location>
</feature>
<feature type="compositionally biased region" description="Basic and acidic residues" evidence="2">
    <location>
        <begin position="293"/>
        <end position="312"/>
    </location>
</feature>
<gene>
    <name evidence="3" type="ORF">AK88_02302</name>
</gene>
<feature type="coiled-coil region" evidence="1">
    <location>
        <begin position="731"/>
        <end position="758"/>
    </location>
</feature>
<feature type="compositionally biased region" description="Basic residues" evidence="2">
    <location>
        <begin position="358"/>
        <end position="368"/>
    </location>
</feature>
<organism evidence="3 4">
    <name type="scientific">Plasmodium fragile</name>
    <dbReference type="NCBI Taxonomy" id="5857"/>
    <lineage>
        <taxon>Eukaryota</taxon>
        <taxon>Sar</taxon>
        <taxon>Alveolata</taxon>
        <taxon>Apicomplexa</taxon>
        <taxon>Aconoidasida</taxon>
        <taxon>Haemosporida</taxon>
        <taxon>Plasmodiidae</taxon>
        <taxon>Plasmodium</taxon>
        <taxon>Plasmodium (Plasmodium)</taxon>
    </lineage>
</organism>
<keyword evidence="4" id="KW-1185">Reference proteome</keyword>
<dbReference type="VEuPathDB" id="PlasmoDB:AK88_02302"/>
<name>A0A0D9QMK3_PLAFR</name>
<feature type="compositionally biased region" description="Basic and acidic residues" evidence="2">
    <location>
        <begin position="264"/>
        <end position="277"/>
    </location>
</feature>
<feature type="compositionally biased region" description="Basic and acidic residues" evidence="2">
    <location>
        <begin position="205"/>
        <end position="219"/>
    </location>
</feature>
<keyword evidence="1" id="KW-0175">Coiled coil</keyword>
<dbReference type="EMBL" id="KQ001666">
    <property type="protein sequence ID" value="KJP88027.1"/>
    <property type="molecule type" value="Genomic_DNA"/>
</dbReference>
<feature type="compositionally biased region" description="Basic and acidic residues" evidence="2">
    <location>
        <begin position="369"/>
        <end position="397"/>
    </location>
</feature>
<protein>
    <submittedName>
        <fullName evidence="3">Uncharacterized protein</fullName>
    </submittedName>
</protein>
<feature type="compositionally biased region" description="Basic residues" evidence="2">
    <location>
        <begin position="313"/>
        <end position="322"/>
    </location>
</feature>
<dbReference type="Proteomes" id="UP000054561">
    <property type="component" value="Unassembled WGS sequence"/>
</dbReference>
<dbReference type="OrthoDB" id="372263at2759"/>